<accession>A0A6G1KVW9</accession>
<sequence length="404" mass="42792">MLASFTLLALTARAVTATNLFVSDYAGQITSFSLTAKNGAYALDQTFVNGDCAPNPSWLTIDADRGLLYCLNEGLDTVNGSLSSFTINSDGSIDHIKNETTISGPVSGVLYGPAAGQRAIALAHYTGSAVSSWLVYDNGSLSLNQNIPYTLSQPGPDASRQNASHEHEAILDPTGQYILVPDLGADLVRVFCFDKESLQLKALEPLKAAAGSGPRHGAFWNPYSVVSEDSTTYFYLVAELASTVTGYAVQYLPNNGGLSFTKVYESTTYGLLNLPEGNAPAEIHVTPDNRFLIISNRNNTSFSLPSAKGTLVPSDSLSTFALQTDGTLVFHQLWPSGGSYPRHFSTNAVGDLVAVGNQYSQNVVILLRDTATGLIGEPVARVTVGGNTTCVVFDEQKALGVLGG</sequence>
<dbReference type="SUPFAM" id="SSF50974">
    <property type="entry name" value="Nitrous oxide reductase, N-terminal domain"/>
    <property type="match status" value="1"/>
</dbReference>
<dbReference type="InterPro" id="IPR050282">
    <property type="entry name" value="Cycloisomerase_2"/>
</dbReference>
<name>A0A6G1KVW9_9PEZI</name>
<feature type="signal peptide" evidence="2">
    <location>
        <begin position="1"/>
        <end position="17"/>
    </location>
</feature>
<dbReference type="AlphaFoldDB" id="A0A6G1KVW9"/>
<protein>
    <submittedName>
        <fullName evidence="3">Putative isomerase YbhE</fullName>
    </submittedName>
</protein>
<dbReference type="Gene3D" id="2.130.10.10">
    <property type="entry name" value="YVTN repeat-like/Quinoprotein amine dehydrogenase"/>
    <property type="match status" value="1"/>
</dbReference>
<dbReference type="Proteomes" id="UP000799436">
    <property type="component" value="Unassembled WGS sequence"/>
</dbReference>
<feature type="chain" id="PRO_5026271578" evidence="2">
    <location>
        <begin position="18"/>
        <end position="404"/>
    </location>
</feature>
<dbReference type="PANTHER" id="PTHR30344:SF1">
    <property type="entry name" value="6-PHOSPHOGLUCONOLACTONASE"/>
    <property type="match status" value="1"/>
</dbReference>
<evidence type="ECO:0000256" key="2">
    <source>
        <dbReference type="SAM" id="SignalP"/>
    </source>
</evidence>
<evidence type="ECO:0000313" key="4">
    <source>
        <dbReference type="Proteomes" id="UP000799436"/>
    </source>
</evidence>
<dbReference type="GO" id="GO:0017057">
    <property type="term" value="F:6-phosphogluconolactonase activity"/>
    <property type="evidence" value="ECO:0007669"/>
    <property type="project" value="TreeGrafter"/>
</dbReference>
<keyword evidence="3" id="KW-0413">Isomerase</keyword>
<dbReference type="OrthoDB" id="9972196at2759"/>
<evidence type="ECO:0000313" key="3">
    <source>
        <dbReference type="EMBL" id="KAF2764409.1"/>
    </source>
</evidence>
<comment type="similarity">
    <text evidence="1">Belongs to the cycloisomerase 2 family.</text>
</comment>
<organism evidence="3 4">
    <name type="scientific">Teratosphaeria nubilosa</name>
    <dbReference type="NCBI Taxonomy" id="161662"/>
    <lineage>
        <taxon>Eukaryota</taxon>
        <taxon>Fungi</taxon>
        <taxon>Dikarya</taxon>
        <taxon>Ascomycota</taxon>
        <taxon>Pezizomycotina</taxon>
        <taxon>Dothideomycetes</taxon>
        <taxon>Dothideomycetidae</taxon>
        <taxon>Mycosphaerellales</taxon>
        <taxon>Teratosphaeriaceae</taxon>
        <taxon>Teratosphaeria</taxon>
    </lineage>
</organism>
<keyword evidence="2" id="KW-0732">Signal</keyword>
<dbReference type="InterPro" id="IPR019405">
    <property type="entry name" value="Lactonase_7-beta_prop"/>
</dbReference>
<evidence type="ECO:0000256" key="1">
    <source>
        <dbReference type="ARBA" id="ARBA00005564"/>
    </source>
</evidence>
<gene>
    <name evidence="3" type="ORF">EJ03DRAFT_302019</name>
</gene>
<dbReference type="GO" id="GO:0016853">
    <property type="term" value="F:isomerase activity"/>
    <property type="evidence" value="ECO:0007669"/>
    <property type="project" value="UniProtKB-KW"/>
</dbReference>
<dbReference type="InterPro" id="IPR011045">
    <property type="entry name" value="N2O_reductase_N"/>
</dbReference>
<dbReference type="PANTHER" id="PTHR30344">
    <property type="entry name" value="6-PHOSPHOGLUCONOLACTONASE-RELATED"/>
    <property type="match status" value="1"/>
</dbReference>
<keyword evidence="4" id="KW-1185">Reference proteome</keyword>
<reference evidence="3" key="1">
    <citation type="journal article" date="2020" name="Stud. Mycol.">
        <title>101 Dothideomycetes genomes: a test case for predicting lifestyles and emergence of pathogens.</title>
        <authorList>
            <person name="Haridas S."/>
            <person name="Albert R."/>
            <person name="Binder M."/>
            <person name="Bloem J."/>
            <person name="Labutti K."/>
            <person name="Salamov A."/>
            <person name="Andreopoulos B."/>
            <person name="Baker S."/>
            <person name="Barry K."/>
            <person name="Bills G."/>
            <person name="Bluhm B."/>
            <person name="Cannon C."/>
            <person name="Castanera R."/>
            <person name="Culley D."/>
            <person name="Daum C."/>
            <person name="Ezra D."/>
            <person name="Gonzalez J."/>
            <person name="Henrissat B."/>
            <person name="Kuo A."/>
            <person name="Liang C."/>
            <person name="Lipzen A."/>
            <person name="Lutzoni F."/>
            <person name="Magnuson J."/>
            <person name="Mondo S."/>
            <person name="Nolan M."/>
            <person name="Ohm R."/>
            <person name="Pangilinan J."/>
            <person name="Park H.-J."/>
            <person name="Ramirez L."/>
            <person name="Alfaro M."/>
            <person name="Sun H."/>
            <person name="Tritt A."/>
            <person name="Yoshinaga Y."/>
            <person name="Zwiers L.-H."/>
            <person name="Turgeon B."/>
            <person name="Goodwin S."/>
            <person name="Spatafora J."/>
            <person name="Crous P."/>
            <person name="Grigoriev I."/>
        </authorList>
    </citation>
    <scope>NUCLEOTIDE SEQUENCE</scope>
    <source>
        <strain evidence="3">CBS 116005</strain>
    </source>
</reference>
<dbReference type="EMBL" id="ML995924">
    <property type="protein sequence ID" value="KAF2764409.1"/>
    <property type="molecule type" value="Genomic_DNA"/>
</dbReference>
<dbReference type="Pfam" id="PF10282">
    <property type="entry name" value="Lactonase"/>
    <property type="match status" value="1"/>
</dbReference>
<proteinExistence type="inferred from homology"/>
<dbReference type="InterPro" id="IPR015943">
    <property type="entry name" value="WD40/YVTN_repeat-like_dom_sf"/>
</dbReference>